<keyword evidence="1" id="KW-0812">Transmembrane</keyword>
<name>A0A0D0T9V0_9TREE</name>
<evidence type="ECO:0000313" key="5">
    <source>
        <dbReference type="Proteomes" id="UP000053392"/>
    </source>
</evidence>
<dbReference type="InterPro" id="IPR012334">
    <property type="entry name" value="Pectin_lyas_fold"/>
</dbReference>
<dbReference type="OrthoDB" id="2587928at2759"/>
<sequence length="606" mass="66329">MLMPLILLLLHAASTVAATTTKCLVSGNEDSINNALVLGGEGTTVTLCPGSVHRLNSSIIFTAPSQTLTTLGNPKDRNRAMLVVDGEDVASAIKADCKQCSHAMIRSLVIDGNRPQLLRIPKGDALIELGNAESQTVRDCKLYEPRGWSALHFREGDTKQCRFGHIVDNEIGPCGEEWDDAYDGMDEIKPPWGNPRADGISLACKDSVVERNIVYDATDGAIVLFGSAGSTVKNNHIYARTRVILGGINLVDYEPWDGDYTNVKVHHNHLYALGRYFKVGIVVGPASWSDDTESIVHSASVTDNEFSGGYWGYGIVVASANDFEVLRNKVIWDGEQGVAKFSGVPGSRCPKAPENGKPTAFLINRGSAKGTFQDDFINGEVQHIICLNPDQNPPYKPWRFRDSPEAIAAKEAENPVANSAFDSRIAEALVSYQMSLLNSMDAITQKVEHLTNPIVDDVPPFIHEHERAEADQRARQEARRKERESGNKDVDILNVKVEELEKGGRRLKKALDGLKSDFEGLSGRLKKSADENKPIIETIFVSSQNLLLGATSQQDLVSRSLDGAYTGPSFANALGGMAGLAVIIVTARRLRKWWMMSQKTKSNKWS</sequence>
<keyword evidence="1" id="KW-1133">Transmembrane helix</keyword>
<dbReference type="Gene3D" id="2.160.20.10">
    <property type="entry name" value="Single-stranded right-handed beta-helix, Pectin lyase-like"/>
    <property type="match status" value="1"/>
</dbReference>
<reference evidence="4 5" key="1">
    <citation type="submission" date="2015-01" db="EMBL/GenBank/DDBJ databases">
        <title>The Genome Sequence of Cryptococcus gattii Ram5.</title>
        <authorList>
            <consortium name="The Broad Institute Genomics Platform"/>
            <person name="Cuomo C."/>
            <person name="Litvintseva A."/>
            <person name="Chen Y."/>
            <person name="Heitman J."/>
            <person name="Sun S."/>
            <person name="Springer D."/>
            <person name="Dromer F."/>
            <person name="Young S."/>
            <person name="Zeng Q."/>
            <person name="Gargeya S."/>
            <person name="Abouelleil A."/>
            <person name="Alvarado L."/>
            <person name="Chapman S.B."/>
            <person name="Gainer-Dewar J."/>
            <person name="Goldberg J."/>
            <person name="Griggs A."/>
            <person name="Gujja S."/>
            <person name="Hansen M."/>
            <person name="Howarth C."/>
            <person name="Imamovic A."/>
            <person name="Larimer J."/>
            <person name="Murphy C."/>
            <person name="Naylor J."/>
            <person name="Pearson M."/>
            <person name="Priest M."/>
            <person name="Roberts A."/>
            <person name="Saif S."/>
            <person name="Shea T."/>
            <person name="Sykes S."/>
            <person name="Wortman J."/>
            <person name="Nusbaum C."/>
            <person name="Birren B."/>
        </authorList>
    </citation>
    <scope>NUCLEOTIDE SEQUENCE [LARGE SCALE GENOMIC DNA]</scope>
    <source>
        <strain evidence="4 5">Ram5</strain>
    </source>
</reference>
<evidence type="ECO:0000313" key="4">
    <source>
        <dbReference type="EMBL" id="KIR42812.1"/>
    </source>
</evidence>
<keyword evidence="2" id="KW-0732">Signal</keyword>
<dbReference type="AlphaFoldDB" id="A0A0D0T9V0"/>
<dbReference type="Pfam" id="PF13229">
    <property type="entry name" value="Beta_helix"/>
    <property type="match status" value="1"/>
</dbReference>
<feature type="signal peptide" evidence="2">
    <location>
        <begin position="1"/>
        <end position="18"/>
    </location>
</feature>
<dbReference type="InterPro" id="IPR006626">
    <property type="entry name" value="PbH1"/>
</dbReference>
<dbReference type="HOGENOM" id="CLU_472662_0_0_1"/>
<feature type="transmembrane region" description="Helical" evidence="1">
    <location>
        <begin position="569"/>
        <end position="587"/>
    </location>
</feature>
<dbReference type="Proteomes" id="UP000053392">
    <property type="component" value="Unassembled WGS sequence"/>
</dbReference>
<keyword evidence="1" id="KW-0472">Membrane</keyword>
<gene>
    <name evidence="4" type="ORF">I313_01017</name>
</gene>
<dbReference type="InterPro" id="IPR011050">
    <property type="entry name" value="Pectin_lyase_fold/virulence"/>
</dbReference>
<dbReference type="SMART" id="SM00710">
    <property type="entry name" value="PbH1"/>
    <property type="match status" value="4"/>
</dbReference>
<proteinExistence type="predicted"/>
<dbReference type="EMBL" id="KN847897">
    <property type="protein sequence ID" value="KIR42812.1"/>
    <property type="molecule type" value="Genomic_DNA"/>
</dbReference>
<organism evidence="4 5">
    <name type="scientific">Cryptococcus deuterogattii Ram5</name>
    <dbReference type="NCBI Taxonomy" id="1296110"/>
    <lineage>
        <taxon>Eukaryota</taxon>
        <taxon>Fungi</taxon>
        <taxon>Dikarya</taxon>
        <taxon>Basidiomycota</taxon>
        <taxon>Agaricomycotina</taxon>
        <taxon>Tremellomycetes</taxon>
        <taxon>Tremellales</taxon>
        <taxon>Cryptococcaceae</taxon>
        <taxon>Cryptococcus</taxon>
        <taxon>Cryptococcus gattii species complex</taxon>
    </lineage>
</organism>
<feature type="chain" id="PRO_5002237933" evidence="2">
    <location>
        <begin position="19"/>
        <end position="606"/>
    </location>
</feature>
<dbReference type="SUPFAM" id="SSF51126">
    <property type="entry name" value="Pectin lyase-like"/>
    <property type="match status" value="1"/>
</dbReference>
<feature type="domain" description="Right handed beta helix" evidence="3">
    <location>
        <begin position="135"/>
        <end position="329"/>
    </location>
</feature>
<dbReference type="InterPro" id="IPR039448">
    <property type="entry name" value="Beta_helix"/>
</dbReference>
<keyword evidence="5" id="KW-1185">Reference proteome</keyword>
<accession>A0A0D0T9V0</accession>
<protein>
    <submittedName>
        <fullName evidence="4">Unplaced genomic scaffold supercont1.2, whole genome shotgun sequence</fullName>
    </submittedName>
</protein>
<evidence type="ECO:0000259" key="3">
    <source>
        <dbReference type="Pfam" id="PF13229"/>
    </source>
</evidence>
<evidence type="ECO:0000256" key="2">
    <source>
        <dbReference type="SAM" id="SignalP"/>
    </source>
</evidence>
<evidence type="ECO:0000256" key="1">
    <source>
        <dbReference type="SAM" id="Phobius"/>
    </source>
</evidence>